<evidence type="ECO:0000256" key="4">
    <source>
        <dbReference type="SAM" id="MobiDB-lite"/>
    </source>
</evidence>
<dbReference type="CDD" id="cd00063">
    <property type="entry name" value="FN3"/>
    <property type="match status" value="2"/>
</dbReference>
<feature type="compositionally biased region" description="Polar residues" evidence="4">
    <location>
        <begin position="427"/>
        <end position="438"/>
    </location>
</feature>
<dbReference type="InterPro" id="IPR036116">
    <property type="entry name" value="FN3_sf"/>
</dbReference>
<gene>
    <name evidence="6" type="primary">Stxb_1</name>
    <name evidence="6" type="ORF">GTO93_0006881</name>
</gene>
<keyword evidence="7" id="KW-1185">Reference proteome</keyword>
<feature type="compositionally biased region" description="Basic and acidic residues" evidence="4">
    <location>
        <begin position="1075"/>
        <end position="1091"/>
    </location>
</feature>
<dbReference type="InterPro" id="IPR052090">
    <property type="entry name" value="Cytolytic_pore-forming_toxin"/>
</dbReference>
<feature type="non-terminal residue" evidence="6">
    <location>
        <position position="1112"/>
    </location>
</feature>
<keyword evidence="2" id="KW-0547">Nucleotide-binding</keyword>
<evidence type="ECO:0000259" key="5">
    <source>
        <dbReference type="PROSITE" id="PS50853"/>
    </source>
</evidence>
<evidence type="ECO:0000313" key="6">
    <source>
        <dbReference type="EMBL" id="MBN3284132.1"/>
    </source>
</evidence>
<dbReference type="Proteomes" id="UP001166093">
    <property type="component" value="Unassembled WGS sequence"/>
</dbReference>
<sequence length="1112" mass="125513">MDTLNKDVDLRSQHNTEFQIIASDSIEDKSSALNIEASLKASFLGGLVEVKGSAKYLKDTKSSKQQARVTLHYRTTTKFMQLTMKQLGRGNVQHPYVFDQGIATHVVTAVFYGAQAFFVFDRDVSSVVFQFPEIGKKIKHFKDMCLEYKLVFQKKLAEMLPSIRGGGQEESRLADILRNKEQSPFKTHFLGSWLECKMTEMNVLRMYISLMKDIKMLSSKSEHDMAVLDHKAKYVLCFAFTSLCQEETYISDLSNYLRNHSTLQDLDSTNIDYARHEEEQWFSSQKVSEKMRERAKLFLDFAEANKDNSNTRFIAASVYNKDQSGAAIYLYEEGFKKSDCFEPPSKPEKPVVCGVTHDSVTLKIQPSQYGLSNLVQYIVEYSVPEKDEWKSVETSNKEESYTVSGLLPNTLYQFKCKAVCRQGVSKSSDTSNKVKTQPTSPPGQPSAVQIGSAEMTIGWLKPAVIGAGVSIDSYTVEYKEMRDSASSSDCADMWIKKRCENNEYTLKELKPETTYAIRLFSNCAEAGTSSQSVEGVLTTQAESKRLADKIQRQSELVNSGSPSIYTVPLQEVNIDKDGNCKRCFFGKENKRNNKTVIVVGATGAGKSTLINGMINYILGVKWDDGFRFKLINEGESKSQAESQTSVITAYEIGYQAGLTIPYSVTIIDTPGFGDTRGITRDRMITEQIRQFFSIPSGVDTVDAVCFVTQASLARLTQAQKYVFDSILSIFGKDIAENILMLVTFADGQTPPVLEAIKVSGVPCPKKKNGIPVHFKFNNSALFADKTFSEKTDDVNEDCDDDDDGGDNFDRMFWKMGVKSMKNFFDSLVKLQTKSLCLTKEVLKERKHLEVAVEGLQPQVQVALSKLDEIRKTRQIIEQHEAELSTNKDFEFEVELIKPVQEKITNHFITNCQQCHFTCHYPCAIPNDNDKRGCASMDSNGNCTACPGKCHWSIHFNQKYKWTYINVKEKRTAQDLKNKYEKAYGAKLSAQQIIEKQSEEIQKLEEAVISLIDESSRCLARLQEIALKPNPLSTPEYIELLIEGEKEEAKPGYMDRIKALQKMKEQALIIAKVFRKEKPNQAQPDRKQEDKSKAKKGIALWSWITGSDNSDKK</sequence>
<dbReference type="Pfam" id="PF00041">
    <property type="entry name" value="fn3"/>
    <property type="match status" value="2"/>
</dbReference>
<dbReference type="InterPro" id="IPR027417">
    <property type="entry name" value="P-loop_NTPase"/>
</dbReference>
<dbReference type="Pfam" id="PF21109">
    <property type="entry name" value="Stonustoxin_helical"/>
    <property type="match status" value="1"/>
</dbReference>
<dbReference type="InterPro" id="IPR040581">
    <property type="entry name" value="Thioredoxin_11"/>
</dbReference>
<evidence type="ECO:0000256" key="3">
    <source>
        <dbReference type="SAM" id="Coils"/>
    </source>
</evidence>
<dbReference type="PROSITE" id="PS50853">
    <property type="entry name" value="FN3"/>
    <property type="match status" value="2"/>
</dbReference>
<proteinExistence type="inferred from homology"/>
<keyword evidence="3" id="KW-0175">Coiled coil</keyword>
<comment type="similarity">
    <text evidence="1">Belongs to the TRAFAC class TrmE-Era-EngA-EngB-Septin-like GTPase superfamily. AIG1/Toc34/Toc159-like paraseptin GTPase family. IAN subfamily.</text>
</comment>
<organism evidence="6 7">
    <name type="scientific">Polyodon spathula</name>
    <name type="common">North American paddlefish</name>
    <name type="synonym">Squalus spathula</name>
    <dbReference type="NCBI Taxonomy" id="7913"/>
    <lineage>
        <taxon>Eukaryota</taxon>
        <taxon>Metazoa</taxon>
        <taxon>Chordata</taxon>
        <taxon>Craniata</taxon>
        <taxon>Vertebrata</taxon>
        <taxon>Euteleostomi</taxon>
        <taxon>Actinopterygii</taxon>
        <taxon>Chondrostei</taxon>
        <taxon>Acipenseriformes</taxon>
        <taxon>Polyodontidae</taxon>
        <taxon>Polyodon</taxon>
    </lineage>
</organism>
<comment type="caution">
    <text evidence="6">The sequence shown here is derived from an EMBL/GenBank/DDBJ whole genome shotgun (WGS) entry which is preliminary data.</text>
</comment>
<dbReference type="InterPro" id="IPR013783">
    <property type="entry name" value="Ig-like_fold"/>
</dbReference>
<dbReference type="Gene3D" id="2.60.40.10">
    <property type="entry name" value="Immunoglobulins"/>
    <property type="match status" value="2"/>
</dbReference>
<feature type="region of interest" description="Disordered" evidence="4">
    <location>
        <begin position="1075"/>
        <end position="1097"/>
    </location>
</feature>
<feature type="domain" description="Fibronectin type-III" evidence="5">
    <location>
        <begin position="441"/>
        <end position="542"/>
    </location>
</feature>
<feature type="non-terminal residue" evidence="6">
    <location>
        <position position="1"/>
    </location>
</feature>
<feature type="coiled-coil region" evidence="3">
    <location>
        <begin position="986"/>
        <end position="1013"/>
    </location>
</feature>
<dbReference type="SUPFAM" id="SSF49265">
    <property type="entry name" value="Fibronectin type III"/>
    <property type="match status" value="1"/>
</dbReference>
<feature type="region of interest" description="Disordered" evidence="4">
    <location>
        <begin position="427"/>
        <end position="447"/>
    </location>
</feature>
<dbReference type="InterPro" id="IPR048997">
    <property type="entry name" value="Stonustoxin-like_helical"/>
</dbReference>
<dbReference type="CDD" id="cd00882">
    <property type="entry name" value="Ras_like_GTPase"/>
    <property type="match status" value="1"/>
</dbReference>
<dbReference type="InterPro" id="IPR003961">
    <property type="entry name" value="FN3_dom"/>
</dbReference>
<reference evidence="6" key="1">
    <citation type="journal article" date="2021" name="Cell">
        <title>Tracing the genetic footprints of vertebrate landing in non-teleost ray-finned fishes.</title>
        <authorList>
            <person name="Bi X."/>
            <person name="Wang K."/>
            <person name="Yang L."/>
            <person name="Pan H."/>
            <person name="Jiang H."/>
            <person name="Wei Q."/>
            <person name="Fang M."/>
            <person name="Yu H."/>
            <person name="Zhu C."/>
            <person name="Cai Y."/>
            <person name="He Y."/>
            <person name="Gan X."/>
            <person name="Zeng H."/>
            <person name="Yu D."/>
            <person name="Zhu Y."/>
            <person name="Jiang H."/>
            <person name="Qiu Q."/>
            <person name="Yang H."/>
            <person name="Zhang Y.E."/>
            <person name="Wang W."/>
            <person name="Zhu M."/>
            <person name="He S."/>
            <person name="Zhang G."/>
        </authorList>
    </citation>
    <scope>NUCLEOTIDE SEQUENCE</scope>
    <source>
        <strain evidence="6">Pddl_001</strain>
    </source>
</reference>
<feature type="domain" description="Fibronectin type-III" evidence="5">
    <location>
        <begin position="346"/>
        <end position="439"/>
    </location>
</feature>
<evidence type="ECO:0000256" key="1">
    <source>
        <dbReference type="ARBA" id="ARBA00008535"/>
    </source>
</evidence>
<dbReference type="Gene3D" id="3.40.50.300">
    <property type="entry name" value="P-loop containing nucleotide triphosphate hydrolases"/>
    <property type="match status" value="1"/>
</dbReference>
<evidence type="ECO:0000256" key="2">
    <source>
        <dbReference type="ARBA" id="ARBA00022741"/>
    </source>
</evidence>
<protein>
    <submittedName>
        <fullName evidence="6">STXB protein</fullName>
    </submittedName>
</protein>
<name>A0ABS2YC57_POLSP</name>
<dbReference type="SMART" id="SM00060">
    <property type="entry name" value="FN3"/>
    <property type="match status" value="2"/>
</dbReference>
<dbReference type="Pfam" id="PF18078">
    <property type="entry name" value="Thioredoxin_11"/>
    <property type="match status" value="1"/>
</dbReference>
<evidence type="ECO:0000313" key="7">
    <source>
        <dbReference type="Proteomes" id="UP001166093"/>
    </source>
</evidence>
<accession>A0ABS2YC57</accession>
<dbReference type="PANTHER" id="PTHR31594">
    <property type="entry name" value="AIG1-TYPE G DOMAIN-CONTAINING PROTEIN"/>
    <property type="match status" value="1"/>
</dbReference>
<dbReference type="InterPro" id="IPR006703">
    <property type="entry name" value="G_AIG1"/>
</dbReference>
<dbReference type="SUPFAM" id="SSF52540">
    <property type="entry name" value="P-loop containing nucleoside triphosphate hydrolases"/>
    <property type="match status" value="1"/>
</dbReference>
<dbReference type="Pfam" id="PF04548">
    <property type="entry name" value="AIG1"/>
    <property type="match status" value="1"/>
</dbReference>
<dbReference type="EMBL" id="JAAWVQ010133462">
    <property type="protein sequence ID" value="MBN3284132.1"/>
    <property type="molecule type" value="Genomic_DNA"/>
</dbReference>
<dbReference type="PANTHER" id="PTHR31594:SF16">
    <property type="entry name" value="SI:CH211-281L24.3"/>
    <property type="match status" value="1"/>
</dbReference>